<feature type="transmembrane region" description="Helical" evidence="7">
    <location>
        <begin position="280"/>
        <end position="301"/>
    </location>
</feature>
<dbReference type="EMBL" id="BMEL01000002">
    <property type="protein sequence ID" value="GGF22653.1"/>
    <property type="molecule type" value="Genomic_DNA"/>
</dbReference>
<evidence type="ECO:0000256" key="5">
    <source>
        <dbReference type="ARBA" id="ARBA00022989"/>
    </source>
</evidence>
<name>A0A917B4B2_HALAA</name>
<gene>
    <name evidence="8" type="ORF">GCM10010954_21830</name>
</gene>
<reference evidence="8" key="2">
    <citation type="submission" date="2020-09" db="EMBL/GenBank/DDBJ databases">
        <authorList>
            <person name="Sun Q."/>
            <person name="Zhou Y."/>
        </authorList>
    </citation>
    <scope>NUCLEOTIDE SEQUENCE</scope>
    <source>
        <strain evidence="8">CGMCC 1.12153</strain>
    </source>
</reference>
<evidence type="ECO:0000256" key="4">
    <source>
        <dbReference type="ARBA" id="ARBA00022692"/>
    </source>
</evidence>
<keyword evidence="5 7" id="KW-1133">Transmembrane helix</keyword>
<dbReference type="CDD" id="cd13127">
    <property type="entry name" value="MATE_tuaB_like"/>
    <property type="match status" value="1"/>
</dbReference>
<dbReference type="RefSeq" id="WP_188377511.1">
    <property type="nucleotide sequence ID" value="NZ_BMEL01000002.1"/>
</dbReference>
<keyword evidence="6 7" id="KW-0472">Membrane</keyword>
<dbReference type="AlphaFoldDB" id="A0A917B4B2"/>
<organism evidence="8 9">
    <name type="scientific">Halobacillus andaensis</name>
    <dbReference type="NCBI Taxonomy" id="1176239"/>
    <lineage>
        <taxon>Bacteria</taxon>
        <taxon>Bacillati</taxon>
        <taxon>Bacillota</taxon>
        <taxon>Bacilli</taxon>
        <taxon>Bacillales</taxon>
        <taxon>Bacillaceae</taxon>
        <taxon>Halobacillus</taxon>
    </lineage>
</organism>
<keyword evidence="4 7" id="KW-0812">Transmembrane</keyword>
<evidence type="ECO:0000256" key="7">
    <source>
        <dbReference type="SAM" id="Phobius"/>
    </source>
</evidence>
<dbReference type="Proteomes" id="UP000660110">
    <property type="component" value="Unassembled WGS sequence"/>
</dbReference>
<accession>A0A917B4B2</accession>
<dbReference type="Pfam" id="PF13440">
    <property type="entry name" value="Polysacc_synt_3"/>
    <property type="match status" value="1"/>
</dbReference>
<reference evidence="8" key="1">
    <citation type="journal article" date="2014" name="Int. J. Syst. Evol. Microbiol.">
        <title>Complete genome sequence of Corynebacterium casei LMG S-19264T (=DSM 44701T), isolated from a smear-ripened cheese.</title>
        <authorList>
            <consortium name="US DOE Joint Genome Institute (JGI-PGF)"/>
            <person name="Walter F."/>
            <person name="Albersmeier A."/>
            <person name="Kalinowski J."/>
            <person name="Ruckert C."/>
        </authorList>
    </citation>
    <scope>NUCLEOTIDE SEQUENCE</scope>
    <source>
        <strain evidence="8">CGMCC 1.12153</strain>
    </source>
</reference>
<comment type="caution">
    <text evidence="8">The sequence shown here is derived from an EMBL/GenBank/DDBJ whole genome shotgun (WGS) entry which is preliminary data.</text>
</comment>
<feature type="transmembrane region" description="Helical" evidence="7">
    <location>
        <begin position="37"/>
        <end position="56"/>
    </location>
</feature>
<evidence type="ECO:0000256" key="3">
    <source>
        <dbReference type="ARBA" id="ARBA00022475"/>
    </source>
</evidence>
<keyword evidence="3" id="KW-1003">Cell membrane</keyword>
<comment type="subcellular location">
    <subcellularLocation>
        <location evidence="1">Cell membrane</location>
        <topology evidence="1">Multi-pass membrane protein</topology>
    </subcellularLocation>
</comment>
<feature type="transmembrane region" description="Helical" evidence="7">
    <location>
        <begin position="362"/>
        <end position="387"/>
    </location>
</feature>
<evidence type="ECO:0000313" key="9">
    <source>
        <dbReference type="Proteomes" id="UP000660110"/>
    </source>
</evidence>
<evidence type="ECO:0000256" key="6">
    <source>
        <dbReference type="ARBA" id="ARBA00023136"/>
    </source>
</evidence>
<evidence type="ECO:0000256" key="2">
    <source>
        <dbReference type="ARBA" id="ARBA00007430"/>
    </source>
</evidence>
<dbReference type="InterPro" id="IPR050833">
    <property type="entry name" value="Poly_Biosynth_Transport"/>
</dbReference>
<feature type="transmembrane region" description="Helical" evidence="7">
    <location>
        <begin position="443"/>
        <end position="464"/>
    </location>
</feature>
<protein>
    <submittedName>
        <fullName evidence="8">Lipopolysaccharide biosynthesis protein</fullName>
    </submittedName>
</protein>
<proteinExistence type="inferred from homology"/>
<feature type="transmembrane region" description="Helical" evidence="7">
    <location>
        <begin position="407"/>
        <end position="428"/>
    </location>
</feature>
<keyword evidence="9" id="KW-1185">Reference proteome</keyword>
<evidence type="ECO:0000313" key="8">
    <source>
        <dbReference type="EMBL" id="GGF22653.1"/>
    </source>
</evidence>
<evidence type="ECO:0000256" key="1">
    <source>
        <dbReference type="ARBA" id="ARBA00004651"/>
    </source>
</evidence>
<comment type="similarity">
    <text evidence="2">Belongs to the polysaccharide synthase family.</text>
</comment>
<dbReference type="GO" id="GO:0005886">
    <property type="term" value="C:plasma membrane"/>
    <property type="evidence" value="ECO:0007669"/>
    <property type="project" value="UniProtKB-SubCell"/>
</dbReference>
<feature type="transmembrane region" description="Helical" evidence="7">
    <location>
        <begin position="110"/>
        <end position="130"/>
    </location>
</feature>
<dbReference type="PANTHER" id="PTHR30250:SF10">
    <property type="entry name" value="LIPOPOLYSACCHARIDE BIOSYNTHESIS PROTEIN WZXC"/>
    <property type="match status" value="1"/>
</dbReference>
<sequence>MSFFKNAAWMTGGTILVQVIAQITNIALARILSPEYFGVIGITSTIILFIYIVQEAGLNAVIIQKKEISNKLISTTFYLNITLSVILSIIILGLAPIIAQFYDMEGIRTILNFSVLGIFLGALGVTYKGLLMRERKFRQYTITELLSEAIAVTLTFILLYYNMIFYAISARLVIKPAVHSVILLKYFGINNFLSYPDYRLIKEIIPFGSKVLGIRVVEFTRNHIDYLIIGKLLGSYSLGLYTIAFQWGMLTKFYIGGSISKVVFPEVARNQDNLYKVSQFFLNILSKFLFLILPICFGFVFTSNEFILGVYGEKWIPTVHVLEVLVATGGVASFGHVISRIYQGLGSPEIDLSNKLYSTILLVPIIVFTSQWGIIAVSVGILINTILFETRLFVKIVKTLEIDFKQVIISFYKPLLATTITYIFYFTFKEYLLSVYWSFQSDLLYLCILLILQLFLYLIISYLINKDTVLWMFSKFKKIKQINNKARYS</sequence>
<feature type="transmembrane region" description="Helical" evidence="7">
    <location>
        <begin position="77"/>
        <end position="98"/>
    </location>
</feature>
<dbReference type="PANTHER" id="PTHR30250">
    <property type="entry name" value="PST FAMILY PREDICTED COLANIC ACID TRANSPORTER"/>
    <property type="match status" value="1"/>
</dbReference>